<name>A0ABP0MBT3_9DINO</name>
<keyword evidence="2" id="KW-1185">Reference proteome</keyword>
<proteinExistence type="predicted"/>
<dbReference type="Proteomes" id="UP001642484">
    <property type="component" value="Unassembled WGS sequence"/>
</dbReference>
<evidence type="ECO:0000313" key="2">
    <source>
        <dbReference type="Proteomes" id="UP001642484"/>
    </source>
</evidence>
<organism evidence="1 2">
    <name type="scientific">Durusdinium trenchii</name>
    <dbReference type="NCBI Taxonomy" id="1381693"/>
    <lineage>
        <taxon>Eukaryota</taxon>
        <taxon>Sar</taxon>
        <taxon>Alveolata</taxon>
        <taxon>Dinophyceae</taxon>
        <taxon>Suessiales</taxon>
        <taxon>Symbiodiniaceae</taxon>
        <taxon>Durusdinium</taxon>
    </lineage>
</organism>
<accession>A0ABP0MBT3</accession>
<protein>
    <submittedName>
        <fullName evidence="1">Uncharacterized protein</fullName>
    </submittedName>
</protein>
<gene>
    <name evidence="1" type="ORF">CCMP2556_LOCUS25143</name>
</gene>
<evidence type="ECO:0000313" key="1">
    <source>
        <dbReference type="EMBL" id="CAK9048957.1"/>
    </source>
</evidence>
<comment type="caution">
    <text evidence="1">The sequence shown here is derived from an EMBL/GenBank/DDBJ whole genome shotgun (WGS) entry which is preliminary data.</text>
</comment>
<reference evidence="1 2" key="1">
    <citation type="submission" date="2024-02" db="EMBL/GenBank/DDBJ databases">
        <authorList>
            <person name="Chen Y."/>
            <person name="Shah S."/>
            <person name="Dougan E. K."/>
            <person name="Thang M."/>
            <person name="Chan C."/>
        </authorList>
    </citation>
    <scope>NUCLEOTIDE SEQUENCE [LARGE SCALE GENOMIC DNA]</scope>
</reference>
<dbReference type="EMBL" id="CAXAMN010016736">
    <property type="protein sequence ID" value="CAK9048957.1"/>
    <property type="molecule type" value="Genomic_DNA"/>
</dbReference>
<sequence length="126" mass="14481">MVIRTIRKEKENLPYQRQNVVGFFCVAKVGDSELFGVIKAEKRDDNGKKIAYQVELYAIPKPKVIAASDVKHSKGSGFEKAREKLEAKAESRELKRPDSLLVKNWKMYREYCRDGCEAKFFGGFTK</sequence>